<dbReference type="PANTHER" id="PTHR24421">
    <property type="entry name" value="NITRATE/NITRITE SENSOR PROTEIN NARX-RELATED"/>
    <property type="match status" value="1"/>
</dbReference>
<dbReference type="InterPro" id="IPR011712">
    <property type="entry name" value="Sig_transdc_His_kin_sub3_dim/P"/>
</dbReference>
<keyword evidence="7" id="KW-0067">ATP-binding</keyword>
<protein>
    <recommendedName>
        <fullName evidence="2">histidine kinase</fullName>
        <ecNumber evidence="2">2.7.13.3</ecNumber>
    </recommendedName>
</protein>
<dbReference type="EC" id="2.7.13.3" evidence="2"/>
<dbReference type="InterPro" id="IPR036890">
    <property type="entry name" value="HATPase_C_sf"/>
</dbReference>
<name>A0ABX0XXN0_9ACTN</name>
<dbReference type="EMBL" id="JAATVY010000005">
    <property type="protein sequence ID" value="NJC70047.1"/>
    <property type="molecule type" value="Genomic_DNA"/>
</dbReference>
<reference evidence="11 12" key="1">
    <citation type="submission" date="2020-03" db="EMBL/GenBank/DDBJ databases">
        <title>WGS of the type strain of Planosporangium spp.</title>
        <authorList>
            <person name="Thawai C."/>
        </authorList>
    </citation>
    <scope>NUCLEOTIDE SEQUENCE [LARGE SCALE GENOMIC DNA]</scope>
    <source>
        <strain evidence="11 12">TBRC 5610</strain>
    </source>
</reference>
<dbReference type="Gene3D" id="1.20.5.1930">
    <property type="match status" value="1"/>
</dbReference>
<dbReference type="PANTHER" id="PTHR24421:SF10">
    <property type="entry name" value="NITRATE_NITRITE SENSOR PROTEIN NARQ"/>
    <property type="match status" value="1"/>
</dbReference>
<evidence type="ECO:0000313" key="12">
    <source>
        <dbReference type="Proteomes" id="UP000722989"/>
    </source>
</evidence>
<dbReference type="CDD" id="cd16917">
    <property type="entry name" value="HATPase_UhpB-NarQ-NarX-like"/>
    <property type="match status" value="1"/>
</dbReference>
<evidence type="ECO:0000313" key="11">
    <source>
        <dbReference type="EMBL" id="NJC70047.1"/>
    </source>
</evidence>
<evidence type="ECO:0000256" key="8">
    <source>
        <dbReference type="ARBA" id="ARBA00023012"/>
    </source>
</evidence>
<comment type="catalytic activity">
    <reaction evidence="1">
        <text>ATP + protein L-histidine = ADP + protein N-phospho-L-histidine.</text>
        <dbReference type="EC" id="2.7.13.3"/>
    </reaction>
</comment>
<keyword evidence="12" id="KW-1185">Reference proteome</keyword>
<feature type="transmembrane region" description="Helical" evidence="9">
    <location>
        <begin position="38"/>
        <end position="55"/>
    </location>
</feature>
<evidence type="ECO:0000256" key="5">
    <source>
        <dbReference type="ARBA" id="ARBA00022741"/>
    </source>
</evidence>
<evidence type="ECO:0000256" key="3">
    <source>
        <dbReference type="ARBA" id="ARBA00022553"/>
    </source>
</evidence>
<feature type="transmembrane region" description="Helical" evidence="9">
    <location>
        <begin position="60"/>
        <end position="76"/>
    </location>
</feature>
<feature type="transmembrane region" description="Helical" evidence="9">
    <location>
        <begin position="128"/>
        <end position="147"/>
    </location>
</feature>
<dbReference type="SMART" id="SM00387">
    <property type="entry name" value="HATPase_c"/>
    <property type="match status" value="1"/>
</dbReference>
<gene>
    <name evidence="11" type="ORF">HC031_10045</name>
</gene>
<dbReference type="SUPFAM" id="SSF55874">
    <property type="entry name" value="ATPase domain of HSP90 chaperone/DNA topoisomerase II/histidine kinase"/>
    <property type="match status" value="1"/>
</dbReference>
<dbReference type="Proteomes" id="UP000722989">
    <property type="component" value="Unassembled WGS sequence"/>
</dbReference>
<dbReference type="Gene3D" id="3.30.565.10">
    <property type="entry name" value="Histidine kinase-like ATPase, C-terminal domain"/>
    <property type="match status" value="1"/>
</dbReference>
<keyword evidence="3" id="KW-0597">Phosphoprotein</keyword>
<evidence type="ECO:0000256" key="4">
    <source>
        <dbReference type="ARBA" id="ARBA00022679"/>
    </source>
</evidence>
<evidence type="ECO:0000256" key="1">
    <source>
        <dbReference type="ARBA" id="ARBA00000085"/>
    </source>
</evidence>
<dbReference type="RefSeq" id="WP_167924959.1">
    <property type="nucleotide sequence ID" value="NZ_JAATVY010000005.1"/>
</dbReference>
<dbReference type="InterPro" id="IPR050482">
    <property type="entry name" value="Sensor_HK_TwoCompSys"/>
</dbReference>
<keyword evidence="9" id="KW-0472">Membrane</keyword>
<evidence type="ECO:0000259" key="10">
    <source>
        <dbReference type="SMART" id="SM00387"/>
    </source>
</evidence>
<dbReference type="InterPro" id="IPR003594">
    <property type="entry name" value="HATPase_dom"/>
</dbReference>
<sequence>MRTPRRRDLRRLAWLLPPAFAVLAVVEALSDARFDPTPVHLVAVAAWVPAGLILARWWPAAGAVMVAGFYPVGILLDIPGPGGTGLISTLVAVGWAGYAEPARRSRWGLAAAMVIFAASDTVRDGFSWMNMFFPLIFVAAWWSGALVRREQERSRTLIEMTAALDAQRETVAQAAVIEERTRIAREIHDAVAHSVSVMTLQIGGLRRQLNDVLETRPAEREVMLGLERLGRQSVEELRSLVGIMRESGTAAPAAPAPSLARAEDLIADVRAAGLSVTLRVDGQPAELHRALDVSAYRVLQEALSNVLRHAPGSHADVSIRYAADAVTVEVTDDGPGREAATVALPAGRTGATSHAGAVGGHGLIGMRERTAMFDGTLRVGPRDEGGFAVTARFPIPRRWQ</sequence>
<keyword evidence="5" id="KW-0547">Nucleotide-binding</keyword>
<dbReference type="Pfam" id="PF02518">
    <property type="entry name" value="HATPase_c"/>
    <property type="match status" value="1"/>
</dbReference>
<evidence type="ECO:0000256" key="2">
    <source>
        <dbReference type="ARBA" id="ARBA00012438"/>
    </source>
</evidence>
<organism evidence="11 12">
    <name type="scientific">Planosporangium thailandense</name>
    <dbReference type="NCBI Taxonomy" id="765197"/>
    <lineage>
        <taxon>Bacteria</taxon>
        <taxon>Bacillati</taxon>
        <taxon>Actinomycetota</taxon>
        <taxon>Actinomycetes</taxon>
        <taxon>Micromonosporales</taxon>
        <taxon>Micromonosporaceae</taxon>
        <taxon>Planosporangium</taxon>
    </lineage>
</organism>
<keyword evidence="6" id="KW-0418">Kinase</keyword>
<keyword evidence="9" id="KW-1133">Transmembrane helix</keyword>
<feature type="domain" description="Histidine kinase/HSP90-like ATPase" evidence="10">
    <location>
        <begin position="290"/>
        <end position="397"/>
    </location>
</feature>
<proteinExistence type="predicted"/>
<keyword evidence="9" id="KW-0812">Transmembrane</keyword>
<evidence type="ECO:0000256" key="6">
    <source>
        <dbReference type="ARBA" id="ARBA00022777"/>
    </source>
</evidence>
<evidence type="ECO:0000256" key="7">
    <source>
        <dbReference type="ARBA" id="ARBA00022840"/>
    </source>
</evidence>
<dbReference type="Pfam" id="PF07730">
    <property type="entry name" value="HisKA_3"/>
    <property type="match status" value="1"/>
</dbReference>
<keyword evidence="8" id="KW-0902">Two-component regulatory system</keyword>
<accession>A0ABX0XXN0</accession>
<comment type="caution">
    <text evidence="11">The sequence shown here is derived from an EMBL/GenBank/DDBJ whole genome shotgun (WGS) entry which is preliminary data.</text>
</comment>
<keyword evidence="4" id="KW-0808">Transferase</keyword>
<evidence type="ECO:0000256" key="9">
    <source>
        <dbReference type="SAM" id="Phobius"/>
    </source>
</evidence>